<evidence type="ECO:0000313" key="2">
    <source>
        <dbReference type="Proteomes" id="UP000199545"/>
    </source>
</evidence>
<name>A0A1I3MQL2_9BACL</name>
<sequence length="149" mass="17373">MSQMSVKEISSLLVSRSTLHPSRTDDIPHHHWDLDTRAALVILWGLLVYPILDPDLRKNKEMGWIDVHQLTHLFKEYLGDQKECVEILFLFKHFDYIRLQSDGRITAGTELLSAVDAAKMYRLFRASVLARKLFQKKNIPEIQQNPTIF</sequence>
<organism evidence="1 2">
    <name type="scientific">Thermoflavimicrobium dichotomicum</name>
    <dbReference type="NCBI Taxonomy" id="46223"/>
    <lineage>
        <taxon>Bacteria</taxon>
        <taxon>Bacillati</taxon>
        <taxon>Bacillota</taxon>
        <taxon>Bacilli</taxon>
        <taxon>Bacillales</taxon>
        <taxon>Thermoactinomycetaceae</taxon>
        <taxon>Thermoflavimicrobium</taxon>
    </lineage>
</organism>
<evidence type="ECO:0000313" key="1">
    <source>
        <dbReference type="EMBL" id="SFI99232.1"/>
    </source>
</evidence>
<proteinExistence type="predicted"/>
<dbReference type="RefSeq" id="WP_093228522.1">
    <property type="nucleotide sequence ID" value="NZ_FORR01000003.1"/>
</dbReference>
<dbReference type="EMBL" id="FORR01000003">
    <property type="protein sequence ID" value="SFI99232.1"/>
    <property type="molecule type" value="Genomic_DNA"/>
</dbReference>
<protein>
    <submittedName>
        <fullName evidence="1">Uncharacterized protein</fullName>
    </submittedName>
</protein>
<dbReference type="AlphaFoldDB" id="A0A1I3MQL2"/>
<dbReference type="Proteomes" id="UP000199545">
    <property type="component" value="Unassembled WGS sequence"/>
</dbReference>
<accession>A0A1I3MQL2</accession>
<keyword evidence="2" id="KW-1185">Reference proteome</keyword>
<gene>
    <name evidence="1" type="ORF">SAMN05421852_103161</name>
</gene>
<reference evidence="1 2" key="1">
    <citation type="submission" date="2016-10" db="EMBL/GenBank/DDBJ databases">
        <authorList>
            <person name="de Groot N.N."/>
        </authorList>
    </citation>
    <scope>NUCLEOTIDE SEQUENCE [LARGE SCALE GENOMIC DNA]</scope>
    <source>
        <strain evidence="1 2">DSM 44778</strain>
    </source>
</reference>
<dbReference type="OrthoDB" id="2990354at2"/>